<organism evidence="2 3">
    <name type="scientific">Pseudozyma antarctica</name>
    <name type="common">Yeast</name>
    <name type="synonym">Candida antarctica</name>
    <dbReference type="NCBI Taxonomy" id="84753"/>
    <lineage>
        <taxon>Eukaryota</taxon>
        <taxon>Fungi</taxon>
        <taxon>Dikarya</taxon>
        <taxon>Basidiomycota</taxon>
        <taxon>Ustilaginomycotina</taxon>
        <taxon>Ustilaginomycetes</taxon>
        <taxon>Ustilaginales</taxon>
        <taxon>Ustilaginaceae</taxon>
        <taxon>Moesziomyces</taxon>
    </lineage>
</organism>
<dbReference type="AlphaFoldDB" id="A0A5C3FRH7"/>
<dbReference type="EMBL" id="OOIQ01000012">
    <property type="protein sequence ID" value="SPO47038.1"/>
    <property type="molecule type" value="Genomic_DNA"/>
</dbReference>
<comment type="caution">
    <text evidence="2">The sequence shown here is derived from an EMBL/GenBank/DDBJ whole genome shotgun (WGS) entry which is preliminary data.</text>
</comment>
<feature type="signal peptide" evidence="1">
    <location>
        <begin position="1"/>
        <end position="27"/>
    </location>
</feature>
<feature type="chain" id="PRO_5023065774" evidence="1">
    <location>
        <begin position="28"/>
        <end position="74"/>
    </location>
</feature>
<proteinExistence type="predicted"/>
<evidence type="ECO:0000313" key="3">
    <source>
        <dbReference type="Proteomes" id="UP000325008"/>
    </source>
</evidence>
<evidence type="ECO:0000256" key="1">
    <source>
        <dbReference type="SAM" id="SignalP"/>
    </source>
</evidence>
<reference evidence="2" key="1">
    <citation type="submission" date="2018-03" db="EMBL/GenBank/DDBJ databases">
        <authorList>
            <person name="Guldener U."/>
        </authorList>
    </citation>
    <scope>NUCLEOTIDE SEQUENCE [LARGE SCALE GENOMIC DNA]</scope>
    <source>
        <strain evidence="2">ATCC34888</strain>
    </source>
</reference>
<keyword evidence="3" id="KW-1185">Reference proteome</keyword>
<protein>
    <submittedName>
        <fullName evidence="2">Uncharacterized protein</fullName>
    </submittedName>
</protein>
<gene>
    <name evidence="2" type="ORF">PSANT_04724</name>
</gene>
<accession>A0A5C3FRH7</accession>
<keyword evidence="1" id="KW-0732">Signal</keyword>
<dbReference type="Proteomes" id="UP000325008">
    <property type="component" value="Unassembled WGS sequence"/>
</dbReference>
<evidence type="ECO:0000313" key="2">
    <source>
        <dbReference type="EMBL" id="SPO47038.1"/>
    </source>
</evidence>
<name>A0A5C3FRH7_PSEA2</name>
<sequence>MLVLLAILGSWLALPLAAACCARLACAADRRQILQARVSKPATGICQIVGVGLASPRLASPRLPGSLHAPQRRE</sequence>